<evidence type="ECO:0008006" key="3">
    <source>
        <dbReference type="Google" id="ProtNLM"/>
    </source>
</evidence>
<dbReference type="InterPro" id="IPR034154">
    <property type="entry name" value="TOPRIM_DnaG/twinkle"/>
</dbReference>
<evidence type="ECO:0000313" key="2">
    <source>
        <dbReference type="Proteomes" id="UP000279968"/>
    </source>
</evidence>
<dbReference type="EMBL" id="RBAN01000002">
    <property type="protein sequence ID" value="RKN55320.1"/>
    <property type="molecule type" value="Genomic_DNA"/>
</dbReference>
<dbReference type="CDD" id="cd01029">
    <property type="entry name" value="TOPRIM_primases"/>
    <property type="match status" value="1"/>
</dbReference>
<protein>
    <recommendedName>
        <fullName evidence="3">HEPN/Toprim N-terminal domain-containing protein</fullName>
    </recommendedName>
</protein>
<name>A0A3B0A4F5_9ACTN</name>
<organism evidence="1 2">
    <name type="scientific">Micromonospora costi</name>
    <dbReference type="NCBI Taxonomy" id="1530042"/>
    <lineage>
        <taxon>Bacteria</taxon>
        <taxon>Bacillati</taxon>
        <taxon>Actinomycetota</taxon>
        <taxon>Actinomycetes</taxon>
        <taxon>Micromonosporales</taxon>
        <taxon>Micromonosporaceae</taxon>
        <taxon>Micromonospora</taxon>
    </lineage>
</organism>
<evidence type="ECO:0000313" key="1">
    <source>
        <dbReference type="EMBL" id="RKN55320.1"/>
    </source>
</evidence>
<proteinExistence type="predicted"/>
<comment type="caution">
    <text evidence="1">The sequence shown here is derived from an EMBL/GenBank/DDBJ whole genome shotgun (WGS) entry which is preliminary data.</text>
</comment>
<dbReference type="Gene3D" id="3.40.1360.10">
    <property type="match status" value="1"/>
</dbReference>
<accession>A0A3B0A4F5</accession>
<gene>
    <name evidence="1" type="ORF">D7193_11555</name>
</gene>
<dbReference type="Proteomes" id="UP000279968">
    <property type="component" value="Unassembled WGS sequence"/>
</dbReference>
<dbReference type="AlphaFoldDB" id="A0A3B0A4F5"/>
<sequence length="354" mass="39587">MDMLGFTEQSFISDFLAYGTEWVRDLSRGLTEWDDPEENYTAKESARYLKKVLKTGKGFQWPAWSSESARLARDLVLYWVDEYEAYPRESTVIRTALMMFGPSEPVYVSVLQQALFDLTPGEVEWQEDHFPLAPSLDRYRSALAWKNTKPIVLVEGSFDCKAIRAAFEIQRPEYMDCLSIADFSQGAEGGAGGLRRTLRTLAQLEIPNTVVGLFDNDAAGVEAVDLLGKDKLPNNIGYAVYPAMEFARAYPTVGPTGPARVDINGRALSIEHFLGMDCLMQDDGELFPVEWTGHNRRLGVYQGSVVEKAGIQSRFEKKLKRARSGALEPADDWTSLAVLADFVIQQLCAVAGRR</sequence>
<keyword evidence="2" id="KW-1185">Reference proteome</keyword>
<reference evidence="1 2" key="1">
    <citation type="journal article" date="2015" name="Int. J. Syst. Evol. Microbiol.">
        <title>Micromonospora costi sp. nov., isolated from a leaf of Costus speciosus.</title>
        <authorList>
            <person name="Thawai C."/>
        </authorList>
    </citation>
    <scope>NUCLEOTIDE SEQUENCE [LARGE SCALE GENOMIC DNA]</scope>
    <source>
        <strain evidence="1 2">CS1-12</strain>
    </source>
</reference>